<comment type="caution">
    <text evidence="3">The sequence shown here is derived from an EMBL/GenBank/DDBJ whole genome shotgun (WGS) entry which is preliminary data.</text>
</comment>
<name>A0A7W7XZ19_9GAMM</name>
<dbReference type="Proteomes" id="UP000519004">
    <property type="component" value="Unassembled WGS sequence"/>
</dbReference>
<evidence type="ECO:0000256" key="1">
    <source>
        <dbReference type="SAM" id="SignalP"/>
    </source>
</evidence>
<feature type="signal peptide" evidence="1">
    <location>
        <begin position="1"/>
        <end position="20"/>
    </location>
</feature>
<feature type="chain" id="PRO_5031550696" evidence="1">
    <location>
        <begin position="21"/>
        <end position="303"/>
    </location>
</feature>
<protein>
    <submittedName>
        <fullName evidence="3">DUF4097 and DUF4098 domain-containing protein YvlB</fullName>
    </submittedName>
</protein>
<keyword evidence="4" id="KW-1185">Reference proteome</keyword>
<dbReference type="RefSeq" id="WP_183947671.1">
    <property type="nucleotide sequence ID" value="NZ_JACHHX010000005.1"/>
</dbReference>
<dbReference type="EMBL" id="JACHHX010000005">
    <property type="protein sequence ID" value="MBB5015099.1"/>
    <property type="molecule type" value="Genomic_DNA"/>
</dbReference>
<evidence type="ECO:0000259" key="2">
    <source>
        <dbReference type="Pfam" id="PF13349"/>
    </source>
</evidence>
<evidence type="ECO:0000313" key="4">
    <source>
        <dbReference type="Proteomes" id="UP000519004"/>
    </source>
</evidence>
<sequence>MKTTIPLILLLSLAVAPATAATPIDESRPLAADGRVAIDNLKGRILVRTWDRNEVRVSGSLGEGVERLAIDGGAGSLSIRVIYPQSRGGLFNWWGGSDRGGPSNIEVRVPVRAEVVAQGVSADIDIEGVRGRRLEAKTVSGKIRAEGAPEEAEFNAVSGSLDLQLEGSSVTAGTVSGTVTLQGSPGGRITVETVSGSIAVSAGEVRRLDASTVSGSLRLKVDRLARDARIGAETLSGGIDLILPRDSSARLSVSTFSGDIRSEVGEVKRPRHGPGSSLEARLGDGDGDVRLESFSGTVRVRLE</sequence>
<dbReference type="InterPro" id="IPR025164">
    <property type="entry name" value="Toastrack_DUF4097"/>
</dbReference>
<proteinExistence type="predicted"/>
<reference evidence="3 4" key="1">
    <citation type="submission" date="2020-08" db="EMBL/GenBank/DDBJ databases">
        <title>Genomic Encyclopedia of Type Strains, Phase IV (KMG-IV): sequencing the most valuable type-strain genomes for metagenomic binning, comparative biology and taxonomic classification.</title>
        <authorList>
            <person name="Goeker M."/>
        </authorList>
    </citation>
    <scope>NUCLEOTIDE SEQUENCE [LARGE SCALE GENOMIC DNA]</scope>
    <source>
        <strain evidence="3 4">DSM 25897</strain>
    </source>
</reference>
<keyword evidence="1" id="KW-0732">Signal</keyword>
<dbReference type="Pfam" id="PF13349">
    <property type="entry name" value="DUF4097"/>
    <property type="match status" value="1"/>
</dbReference>
<organism evidence="3 4">
    <name type="scientific">Rehaibacterium terrae</name>
    <dbReference type="NCBI Taxonomy" id="1341696"/>
    <lineage>
        <taxon>Bacteria</taxon>
        <taxon>Pseudomonadati</taxon>
        <taxon>Pseudomonadota</taxon>
        <taxon>Gammaproteobacteria</taxon>
        <taxon>Lysobacterales</taxon>
        <taxon>Lysobacteraceae</taxon>
        <taxon>Rehaibacterium</taxon>
    </lineage>
</organism>
<dbReference type="AlphaFoldDB" id="A0A7W7XZ19"/>
<evidence type="ECO:0000313" key="3">
    <source>
        <dbReference type="EMBL" id="MBB5015099.1"/>
    </source>
</evidence>
<gene>
    <name evidence="3" type="ORF">HNQ58_000980</name>
</gene>
<feature type="domain" description="DUF4097" evidence="2">
    <location>
        <begin position="166"/>
        <end position="300"/>
    </location>
</feature>
<accession>A0A7W7XZ19</accession>